<keyword evidence="2" id="KW-1185">Reference proteome</keyword>
<reference evidence="1 2" key="1">
    <citation type="submission" date="2009-08" db="EMBL/GenBank/DDBJ databases">
        <authorList>
            <person name="Shrivastava S."/>
            <person name="Brinkac L.B."/>
            <person name="Brown J.L."/>
            <person name="Bruce D.B."/>
            <person name="Detter C."/>
            <person name="Green L.D."/>
            <person name="Munk C.A."/>
            <person name="Rogers Y.C."/>
            <person name="Tapia R."/>
            <person name="Sims D.R."/>
            <person name="Smith L.A."/>
            <person name="Smith T.J."/>
            <person name="Sutton G."/>
            <person name="Brettin T."/>
        </authorList>
    </citation>
    <scope>NUCLEOTIDE SEQUENCE [LARGE SCALE GENOMIC DNA]</scope>
    <source>
        <strain evidence="2">E4 str. BoNT E BL5262</strain>
    </source>
</reference>
<organism evidence="1 2">
    <name type="scientific">Clostridium butyricum E4 str. BoNT E BL5262</name>
    <dbReference type="NCBI Taxonomy" id="632245"/>
    <lineage>
        <taxon>Bacteria</taxon>
        <taxon>Bacillati</taxon>
        <taxon>Bacillota</taxon>
        <taxon>Clostridia</taxon>
        <taxon>Eubacteriales</taxon>
        <taxon>Clostridiaceae</taxon>
        <taxon>Clostridium</taxon>
    </lineage>
</organism>
<gene>
    <name evidence="1" type="ORF">CLP_2089</name>
</gene>
<evidence type="ECO:0000313" key="1">
    <source>
        <dbReference type="EMBL" id="EEP54105.1"/>
    </source>
</evidence>
<dbReference type="EMBL" id="ACOM01000005">
    <property type="protein sequence ID" value="EEP54105.1"/>
    <property type="molecule type" value="Genomic_DNA"/>
</dbReference>
<name>C4IG77_CLOBU</name>
<sequence length="281" mass="32644">MCNKAENIINENNWDAGVDKLFIAILKHLSKNKKELTKEYSVNELCDLCKEINEKRGVFKKSALNYPKNVLFSNSSGRDYIIFSEDFDVEAFTNDVNGVGEIVRRRVEEDYGKKKVYINPKYIDAVYAGKNEKVFITEFKRKYSKVKLEGKLVFGNKYGANISVDNSFSYNNKKVLIEIDSGNMAKLLVGQYFLLNELIKNDKEEKKKHGKNDDTEYIFIVVHYYKDYKPERTEKNLQLVKDTIGDSAINFRAFTQKTFMELYNGNDIKGLVNELFDNNKK</sequence>
<evidence type="ECO:0000313" key="2">
    <source>
        <dbReference type="Proteomes" id="UP000003081"/>
    </source>
</evidence>
<comment type="caution">
    <text evidence="1">The sequence shown here is derived from an EMBL/GenBank/DDBJ whole genome shotgun (WGS) entry which is preliminary data.</text>
</comment>
<dbReference type="RefSeq" id="WP_003412361.1">
    <property type="nucleotide sequence ID" value="NZ_ACOM01000005.1"/>
</dbReference>
<accession>C4IG77</accession>
<dbReference type="HOGENOM" id="CLU_989378_0_0_9"/>
<dbReference type="Proteomes" id="UP000003081">
    <property type="component" value="Unassembled WGS sequence"/>
</dbReference>
<protein>
    <submittedName>
        <fullName evidence="1">Uncharacterized protein</fullName>
    </submittedName>
</protein>
<proteinExistence type="predicted"/>
<dbReference type="AlphaFoldDB" id="C4IG77"/>